<dbReference type="PROSITE" id="PS51762">
    <property type="entry name" value="GH16_2"/>
    <property type="match status" value="1"/>
</dbReference>
<dbReference type="AlphaFoldDB" id="A0AAV9NWJ8"/>
<name>A0AAV9NWJ8_9PEZI</name>
<reference evidence="8 9" key="1">
    <citation type="submission" date="2023-08" db="EMBL/GenBank/DDBJ databases">
        <title>Black Yeasts Isolated from many extreme environments.</title>
        <authorList>
            <person name="Coleine C."/>
            <person name="Stajich J.E."/>
            <person name="Selbmann L."/>
        </authorList>
    </citation>
    <scope>NUCLEOTIDE SEQUENCE [LARGE SCALE GENOMIC DNA]</scope>
    <source>
        <strain evidence="8 9">CCFEE 5935</strain>
    </source>
</reference>
<comment type="caution">
    <text evidence="8">The sequence shown here is derived from an EMBL/GenBank/DDBJ whole genome shotgun (WGS) entry which is preliminary data.</text>
</comment>
<dbReference type="InterPro" id="IPR050546">
    <property type="entry name" value="Glycosyl_Hydrlase_16"/>
</dbReference>
<dbReference type="FunFam" id="2.60.120.200:FF:000114">
    <property type="entry name" value="Probable endo-1,3(4)-beta-glucanase NFIA_089530"/>
    <property type="match status" value="1"/>
</dbReference>
<keyword evidence="5" id="KW-0326">Glycosidase</keyword>
<dbReference type="RefSeq" id="XP_064653615.1">
    <property type="nucleotide sequence ID" value="XM_064808195.1"/>
</dbReference>
<feature type="region of interest" description="Disordered" evidence="6">
    <location>
        <begin position="323"/>
        <end position="382"/>
    </location>
</feature>
<feature type="domain" description="GH16" evidence="7">
    <location>
        <begin position="24"/>
        <end position="282"/>
    </location>
</feature>
<dbReference type="Pfam" id="PF26113">
    <property type="entry name" value="GH16_XgeA"/>
    <property type="match status" value="1"/>
</dbReference>
<dbReference type="GO" id="GO:0052861">
    <property type="term" value="F:endo-1,3(4)-beta-glucanase activity"/>
    <property type="evidence" value="ECO:0007669"/>
    <property type="project" value="UniProtKB-EC"/>
</dbReference>
<evidence type="ECO:0000259" key="7">
    <source>
        <dbReference type="PROSITE" id="PS51762"/>
    </source>
</evidence>
<dbReference type="EC" id="3.2.1.6" evidence="3"/>
<dbReference type="SUPFAM" id="SSF49899">
    <property type="entry name" value="Concanavalin A-like lectins/glucanases"/>
    <property type="match status" value="1"/>
</dbReference>
<evidence type="ECO:0000256" key="2">
    <source>
        <dbReference type="ARBA" id="ARBA00006865"/>
    </source>
</evidence>
<dbReference type="PANTHER" id="PTHR10963:SF24">
    <property type="entry name" value="GLYCOSIDASE C21B10.07-RELATED"/>
    <property type="match status" value="1"/>
</dbReference>
<evidence type="ECO:0000256" key="5">
    <source>
        <dbReference type="ARBA" id="ARBA00023295"/>
    </source>
</evidence>
<evidence type="ECO:0000256" key="6">
    <source>
        <dbReference type="SAM" id="MobiDB-lite"/>
    </source>
</evidence>
<feature type="compositionally biased region" description="Polar residues" evidence="6">
    <location>
        <begin position="323"/>
        <end position="339"/>
    </location>
</feature>
<dbReference type="GeneID" id="89932303"/>
<comment type="catalytic activity">
    <reaction evidence="1">
        <text>Endohydrolysis of (1-&gt;3)- or (1-&gt;4)-linkages in beta-D-glucans when the glucose residue whose reducing group is involved in the linkage to be hydrolyzed is itself substituted at C-3.</text>
        <dbReference type="EC" id="3.2.1.6"/>
    </reaction>
</comment>
<dbReference type="PANTHER" id="PTHR10963">
    <property type="entry name" value="GLYCOSYL HYDROLASE-RELATED"/>
    <property type="match status" value="1"/>
</dbReference>
<keyword evidence="4" id="KW-0378">Hydrolase</keyword>
<protein>
    <recommendedName>
        <fullName evidence="3">endo-1,3(4)-beta-glucanase</fullName>
        <ecNumber evidence="3">3.2.1.6</ecNumber>
    </recommendedName>
</protein>
<dbReference type="CDD" id="cd02181">
    <property type="entry name" value="GH16_fungal_Lam16A_glucanase"/>
    <property type="match status" value="1"/>
</dbReference>
<dbReference type="EMBL" id="JAVRRT010000029">
    <property type="protein sequence ID" value="KAK5163045.1"/>
    <property type="molecule type" value="Genomic_DNA"/>
</dbReference>
<dbReference type="Gene3D" id="2.60.120.200">
    <property type="match status" value="1"/>
</dbReference>
<dbReference type="GO" id="GO:0009251">
    <property type="term" value="P:glucan catabolic process"/>
    <property type="evidence" value="ECO:0007669"/>
    <property type="project" value="TreeGrafter"/>
</dbReference>
<accession>A0AAV9NWJ8</accession>
<evidence type="ECO:0000256" key="3">
    <source>
        <dbReference type="ARBA" id="ARBA00012599"/>
    </source>
</evidence>
<organism evidence="8 9">
    <name type="scientific">Saxophila tyrrhenica</name>
    <dbReference type="NCBI Taxonomy" id="1690608"/>
    <lineage>
        <taxon>Eukaryota</taxon>
        <taxon>Fungi</taxon>
        <taxon>Dikarya</taxon>
        <taxon>Ascomycota</taxon>
        <taxon>Pezizomycotina</taxon>
        <taxon>Dothideomycetes</taxon>
        <taxon>Dothideomycetidae</taxon>
        <taxon>Mycosphaerellales</taxon>
        <taxon>Extremaceae</taxon>
        <taxon>Saxophila</taxon>
    </lineage>
</organism>
<evidence type="ECO:0000256" key="4">
    <source>
        <dbReference type="ARBA" id="ARBA00022801"/>
    </source>
</evidence>
<sequence>MTPQRHESTQICRGKGFAFASAIADFSLTEDYFAEGDFFDRFTFWDSRDPTHGFVQYQARENAQGWLIDSTATKARMRVDSDSFASQGRASVRITSRSSYQFGLFIVDIEHMPGGICGTWPAFWMVGPDWPTHGEIDIVEGVNTQETNAMTLHTGPGCSTDTGQSAYNGSLALTDCSSWPESNEGCQIAARDTMTYGGRFNDIGGGIYATWWTSTAISVYFFPRHVIPPDVREGSPDPQLWGSPLAQFRGDCDMSTSFRDLQMVFDTTFCGDWAGADWVGGQCASRTGQTCEEYVEQNPNAFTEAYWSIRGLKVYHEVAGVANSSAGTPSQSNAGTGTRVSARRSTGAEITNSSSISLPSSTSAPYSSTVNSSSAFSSSSCH</sequence>
<evidence type="ECO:0000313" key="9">
    <source>
        <dbReference type="Proteomes" id="UP001337655"/>
    </source>
</evidence>
<feature type="compositionally biased region" description="Low complexity" evidence="6">
    <location>
        <begin position="352"/>
        <end position="382"/>
    </location>
</feature>
<proteinExistence type="inferred from homology"/>
<keyword evidence="9" id="KW-1185">Reference proteome</keyword>
<comment type="similarity">
    <text evidence="2">Belongs to the glycosyl hydrolase 16 family.</text>
</comment>
<dbReference type="InterPro" id="IPR000757">
    <property type="entry name" value="Beta-glucanase-like"/>
</dbReference>
<dbReference type="Proteomes" id="UP001337655">
    <property type="component" value="Unassembled WGS sequence"/>
</dbReference>
<gene>
    <name evidence="8" type="ORF">LTR77_010980</name>
</gene>
<evidence type="ECO:0000313" key="8">
    <source>
        <dbReference type="EMBL" id="KAK5163045.1"/>
    </source>
</evidence>
<dbReference type="InterPro" id="IPR013320">
    <property type="entry name" value="ConA-like_dom_sf"/>
</dbReference>
<evidence type="ECO:0000256" key="1">
    <source>
        <dbReference type="ARBA" id="ARBA00000124"/>
    </source>
</evidence>